<evidence type="ECO:0000256" key="4">
    <source>
        <dbReference type="ARBA" id="ARBA00022475"/>
    </source>
</evidence>
<evidence type="ECO:0000256" key="5">
    <source>
        <dbReference type="ARBA" id="ARBA00022692"/>
    </source>
</evidence>
<dbReference type="PANTHER" id="PTHR30472">
    <property type="entry name" value="FERRIC ENTEROBACTIN TRANSPORT SYSTEM PERMEASE PROTEIN"/>
    <property type="match status" value="1"/>
</dbReference>
<gene>
    <name evidence="9" type="ORF">LN051_09715</name>
</gene>
<dbReference type="InterPro" id="IPR000522">
    <property type="entry name" value="ABC_transptr_permease_BtuC"/>
</dbReference>
<feature type="transmembrane region" description="Helical" evidence="8">
    <location>
        <begin position="156"/>
        <end position="177"/>
    </location>
</feature>
<comment type="similarity">
    <text evidence="2">Belongs to the binding-protein-dependent transport system permease family. FecCD subfamily.</text>
</comment>
<evidence type="ECO:0000256" key="7">
    <source>
        <dbReference type="ARBA" id="ARBA00023136"/>
    </source>
</evidence>
<dbReference type="RefSeq" id="WP_229292334.1">
    <property type="nucleotide sequence ID" value="NZ_CP086654.1"/>
</dbReference>
<evidence type="ECO:0000256" key="8">
    <source>
        <dbReference type="SAM" id="Phobius"/>
    </source>
</evidence>
<evidence type="ECO:0000256" key="2">
    <source>
        <dbReference type="ARBA" id="ARBA00007935"/>
    </source>
</evidence>
<keyword evidence="3" id="KW-0813">Transport</keyword>
<dbReference type="Pfam" id="PF01032">
    <property type="entry name" value="FecCD"/>
    <property type="match status" value="1"/>
</dbReference>
<keyword evidence="7 8" id="KW-0472">Membrane</keyword>
<protein>
    <submittedName>
        <fullName evidence="9">Iron ABC transporter permease</fullName>
    </submittedName>
</protein>
<dbReference type="CDD" id="cd06550">
    <property type="entry name" value="TM_ABC_iron-siderophores_like"/>
    <property type="match status" value="1"/>
</dbReference>
<feature type="transmembrane region" description="Helical" evidence="8">
    <location>
        <begin position="65"/>
        <end position="82"/>
    </location>
</feature>
<feature type="transmembrane region" description="Helical" evidence="8">
    <location>
        <begin position="289"/>
        <end position="308"/>
    </location>
</feature>
<feature type="transmembrane region" description="Helical" evidence="8">
    <location>
        <begin position="198"/>
        <end position="217"/>
    </location>
</feature>
<sequence length="338" mass="36260">MIESKVKVKRRVALLISSVILLICIILNLMTGEYRMTFQQVWQTLLGFGDSASQLILVEFRLPRLMITLFAGIALSLSGAILQGVTRNALAEPGILGINAGSGFAIALFIAIGQIKADDFVYMLPLVSLIGGLVVTLFLFYFSYEGKKGLSPESMVLVGIGLSAALSGGALTLVSSFDKSQSEFISAWLAGNIWGDTWPFVWAFLPWLVIIIPVILYKAETLNILNTDDTIAVALGVSLNRQRVILVLAAILLSSVAVSVAGAIGFIGLMGPHIARSIIGPRHQSFLPLAMIIGGILLVVSDNIGQVLLQPNGLPAGVIAAIIGAPYFLYLMYRVRQF</sequence>
<proteinExistence type="inferred from homology"/>
<keyword evidence="5 8" id="KW-0812">Transmembrane</keyword>
<reference evidence="9 10" key="1">
    <citation type="journal article" date="2022" name="Pathogens">
        <title>Staphylococcus ratti sp. nov. Isolated from a Lab Rat.</title>
        <authorList>
            <person name="Kovarovic V."/>
            <person name="Sedlacek I."/>
            <person name="Petras P."/>
            <person name="Kralova S."/>
            <person name="Maslanova I."/>
            <person name="Svec P."/>
            <person name="Neumann-Schaal M."/>
            <person name="Botka T."/>
            <person name="Gelbicova T."/>
            <person name="Stankova E."/>
            <person name="Doskar J."/>
            <person name="Pantucek R."/>
        </authorList>
    </citation>
    <scope>NUCLEOTIDE SEQUENCE [LARGE SCALE GENOMIC DNA]</scope>
    <source>
        <strain evidence="9 10">CCM 9025</strain>
    </source>
</reference>
<dbReference type="PANTHER" id="PTHR30472:SF69">
    <property type="entry name" value="HEME-IRON TRANSPORT SYSTEM PERMEASE PROTEIN ISDF-RELATED"/>
    <property type="match status" value="1"/>
</dbReference>
<dbReference type="InterPro" id="IPR037294">
    <property type="entry name" value="ABC_BtuC-like"/>
</dbReference>
<organism evidence="9 10">
    <name type="scientific">Staphylococcus ratti</name>
    <dbReference type="NCBI Taxonomy" id="2892440"/>
    <lineage>
        <taxon>Bacteria</taxon>
        <taxon>Bacillati</taxon>
        <taxon>Bacillota</taxon>
        <taxon>Bacilli</taxon>
        <taxon>Bacillales</taxon>
        <taxon>Staphylococcaceae</taxon>
        <taxon>Staphylococcus</taxon>
    </lineage>
</organism>
<dbReference type="Proteomes" id="UP001197626">
    <property type="component" value="Chromosome"/>
</dbReference>
<feature type="transmembrane region" description="Helical" evidence="8">
    <location>
        <begin position="12"/>
        <end position="29"/>
    </location>
</feature>
<dbReference type="SUPFAM" id="SSF81345">
    <property type="entry name" value="ABC transporter involved in vitamin B12 uptake, BtuC"/>
    <property type="match status" value="1"/>
</dbReference>
<feature type="transmembrane region" description="Helical" evidence="8">
    <location>
        <begin position="94"/>
        <end position="113"/>
    </location>
</feature>
<evidence type="ECO:0000256" key="3">
    <source>
        <dbReference type="ARBA" id="ARBA00022448"/>
    </source>
</evidence>
<keyword evidence="6 8" id="KW-1133">Transmembrane helix</keyword>
<dbReference type="EMBL" id="CP086654">
    <property type="protein sequence ID" value="UEX89829.1"/>
    <property type="molecule type" value="Genomic_DNA"/>
</dbReference>
<evidence type="ECO:0000313" key="10">
    <source>
        <dbReference type="Proteomes" id="UP001197626"/>
    </source>
</evidence>
<keyword evidence="10" id="KW-1185">Reference proteome</keyword>
<name>A0ABY3PBZ1_9STAP</name>
<evidence type="ECO:0000256" key="1">
    <source>
        <dbReference type="ARBA" id="ARBA00004651"/>
    </source>
</evidence>
<accession>A0ABY3PBZ1</accession>
<comment type="subcellular location">
    <subcellularLocation>
        <location evidence="1">Cell membrane</location>
        <topology evidence="1">Multi-pass membrane protein</topology>
    </subcellularLocation>
</comment>
<feature type="transmembrane region" description="Helical" evidence="8">
    <location>
        <begin position="120"/>
        <end position="144"/>
    </location>
</feature>
<evidence type="ECO:0000313" key="9">
    <source>
        <dbReference type="EMBL" id="UEX89829.1"/>
    </source>
</evidence>
<keyword evidence="4" id="KW-1003">Cell membrane</keyword>
<feature type="transmembrane region" description="Helical" evidence="8">
    <location>
        <begin position="314"/>
        <end position="333"/>
    </location>
</feature>
<dbReference type="Gene3D" id="1.10.3470.10">
    <property type="entry name" value="ABC transporter involved in vitamin B12 uptake, BtuC"/>
    <property type="match status" value="1"/>
</dbReference>
<feature type="transmembrane region" description="Helical" evidence="8">
    <location>
        <begin position="244"/>
        <end position="269"/>
    </location>
</feature>
<evidence type="ECO:0000256" key="6">
    <source>
        <dbReference type="ARBA" id="ARBA00022989"/>
    </source>
</evidence>